<dbReference type="Gene3D" id="3.30.70.100">
    <property type="match status" value="1"/>
</dbReference>
<dbReference type="OrthoDB" id="3227035at2759"/>
<feature type="domain" description="ABM" evidence="1">
    <location>
        <begin position="107"/>
        <end position="195"/>
    </location>
</feature>
<evidence type="ECO:0000313" key="2">
    <source>
        <dbReference type="EMBL" id="KDQ29724.1"/>
    </source>
</evidence>
<dbReference type="InterPro" id="IPR011008">
    <property type="entry name" value="Dimeric_a/b-barrel"/>
</dbReference>
<dbReference type="VEuPathDB" id="FungiDB:PLEOSDRAFT_1103738"/>
<dbReference type="SUPFAM" id="SSF54909">
    <property type="entry name" value="Dimeric alpha+beta barrel"/>
    <property type="match status" value="1"/>
</dbReference>
<proteinExistence type="predicted"/>
<dbReference type="EMBL" id="KL198007">
    <property type="protein sequence ID" value="KDQ29724.1"/>
    <property type="molecule type" value="Genomic_DNA"/>
</dbReference>
<dbReference type="Proteomes" id="UP000027073">
    <property type="component" value="Unassembled WGS sequence"/>
</dbReference>
<organism evidence="2 3">
    <name type="scientific">Pleurotus ostreatus (strain PC15)</name>
    <name type="common">Oyster mushroom</name>
    <dbReference type="NCBI Taxonomy" id="1137138"/>
    <lineage>
        <taxon>Eukaryota</taxon>
        <taxon>Fungi</taxon>
        <taxon>Dikarya</taxon>
        <taxon>Basidiomycota</taxon>
        <taxon>Agaricomycotina</taxon>
        <taxon>Agaricomycetes</taxon>
        <taxon>Agaricomycetidae</taxon>
        <taxon>Agaricales</taxon>
        <taxon>Pleurotineae</taxon>
        <taxon>Pleurotaceae</taxon>
        <taxon>Pleurotus</taxon>
    </lineage>
</organism>
<dbReference type="STRING" id="1137138.A0A067NP46"/>
<reference evidence="3" key="1">
    <citation type="journal article" date="2014" name="Proc. Natl. Acad. Sci. U.S.A.">
        <title>Extensive sampling of basidiomycete genomes demonstrates inadequacy of the white-rot/brown-rot paradigm for wood decay fungi.</title>
        <authorList>
            <person name="Riley R."/>
            <person name="Salamov A.A."/>
            <person name="Brown D.W."/>
            <person name="Nagy L.G."/>
            <person name="Floudas D."/>
            <person name="Held B.W."/>
            <person name="Levasseur A."/>
            <person name="Lombard V."/>
            <person name="Morin E."/>
            <person name="Otillar R."/>
            <person name="Lindquist E.A."/>
            <person name="Sun H."/>
            <person name="LaButti K.M."/>
            <person name="Schmutz J."/>
            <person name="Jabbour D."/>
            <person name="Luo H."/>
            <person name="Baker S.E."/>
            <person name="Pisabarro A.G."/>
            <person name="Walton J.D."/>
            <person name="Blanchette R.A."/>
            <person name="Henrissat B."/>
            <person name="Martin F."/>
            <person name="Cullen D."/>
            <person name="Hibbett D.S."/>
            <person name="Grigoriev I.V."/>
        </authorList>
    </citation>
    <scope>NUCLEOTIDE SEQUENCE [LARGE SCALE GENOMIC DNA]</scope>
    <source>
        <strain evidence="3">PC15</strain>
    </source>
</reference>
<dbReference type="PROSITE" id="PS51725">
    <property type="entry name" value="ABM"/>
    <property type="match status" value="1"/>
</dbReference>
<name>A0A067NP46_PLEO1</name>
<dbReference type="InParanoid" id="A0A067NP46"/>
<gene>
    <name evidence="2" type="ORF">PLEOSDRAFT_1103738</name>
</gene>
<protein>
    <recommendedName>
        <fullName evidence="1">ABM domain-containing protein</fullName>
    </recommendedName>
</protein>
<accession>A0A067NP46</accession>
<evidence type="ECO:0000313" key="3">
    <source>
        <dbReference type="Proteomes" id="UP000027073"/>
    </source>
</evidence>
<dbReference type="AlphaFoldDB" id="A0A067NP46"/>
<evidence type="ECO:0000259" key="1">
    <source>
        <dbReference type="PROSITE" id="PS51725"/>
    </source>
</evidence>
<sequence>MSTGSYVTLPIDESPSPSVTAFLSAFGSVAIQKANAGVVFRISPSKWGILTDGVKTSVIAEAFLSTSEKWEGGPTYTHAQGSPGLQTMDFLASKLTPPKQGESNLACGLEVRFKAKEGKEEDVRQFLKGAVPLVEAEPDTLLWYAIEFPDSPREFGIIDAFPSEAGRKAHLDGKVAAALFGPGKELLEGDPSVQMFDVLEGKM</sequence>
<dbReference type="InterPro" id="IPR007138">
    <property type="entry name" value="ABM_dom"/>
</dbReference>
<dbReference type="HOGENOM" id="CLU_1349411_0_0_1"/>